<name>E1QUF7_VULDI</name>
<sequence>MIGRPIRNYTLALLSIPYLVSPVIIYYVANYVLSLYHVPARYPLVLMGSGVMGVNYGGASALMAITITPHPIYWAALTAGLMAIPAAMEVRRVNGPGRG</sequence>
<dbReference type="EMBL" id="CP002100">
    <property type="protein sequence ID" value="ADN49883.1"/>
    <property type="molecule type" value="Genomic_DNA"/>
</dbReference>
<evidence type="ECO:0000313" key="3">
    <source>
        <dbReference type="Proteomes" id="UP000006681"/>
    </source>
</evidence>
<dbReference type="GeneID" id="9751402"/>
<accession>E1QUF7</accession>
<dbReference type="STRING" id="572478.Vdis_0484"/>
<proteinExistence type="predicted"/>
<reference evidence="2 3" key="1">
    <citation type="journal article" date="2010" name="Stand. Genomic Sci.">
        <title>Complete genome sequence of Vulcanisaeta distributa type strain (IC-017).</title>
        <authorList>
            <person name="Mavromatis K."/>
            <person name="Sikorski J."/>
            <person name="Pabst E."/>
            <person name="Teshima H."/>
            <person name="Lapidus A."/>
            <person name="Lucas S."/>
            <person name="Nolan M."/>
            <person name="Glavina Del Rio T."/>
            <person name="Cheng J.F."/>
            <person name="Bruce D."/>
            <person name="Goodwin L."/>
            <person name="Pitluck S."/>
            <person name="Liolios K."/>
            <person name="Ivanova N."/>
            <person name="Mikhailova N."/>
            <person name="Pati A."/>
            <person name="Chen A."/>
            <person name="Palaniappan K."/>
            <person name="Land M."/>
            <person name="Hauser L."/>
            <person name="Chang Y.J."/>
            <person name="Jeffries C.D."/>
            <person name="Rohde M."/>
            <person name="Spring S."/>
            <person name="Goker M."/>
            <person name="Wirth R."/>
            <person name="Woyke T."/>
            <person name="Bristow J."/>
            <person name="Eisen J.A."/>
            <person name="Markowitz V."/>
            <person name="Hugenholtz P."/>
            <person name="Klenk H.P."/>
            <person name="Kyrpides N.C."/>
        </authorList>
    </citation>
    <scope>NUCLEOTIDE SEQUENCE [LARGE SCALE GENOMIC DNA]</scope>
    <source>
        <strain evidence="3">DSM 14429 / JCM 11212 / NBRC 100878 / IC-017</strain>
    </source>
</reference>
<dbReference type="AlphaFoldDB" id="E1QUF7"/>
<reference evidence="3" key="2">
    <citation type="journal article" date="2010" name="Stand. Genomic Sci.">
        <title>Complete genome sequence of Vulcanisaeta distributa type strain (IC-017T).</title>
        <authorList>
            <person name="Mavromatis K."/>
            <person name="Sikorski J."/>
            <person name="Pabst E."/>
            <person name="Teshima H."/>
            <person name="Lapidus A."/>
            <person name="Lucas S."/>
            <person name="Nolan M."/>
            <person name="Glavina Del Rio T."/>
            <person name="Cheng J."/>
            <person name="Bruce D."/>
            <person name="Goodwin L."/>
            <person name="Pitluck S."/>
            <person name="Liolios K."/>
            <person name="Ivanova N."/>
            <person name="Mikhailova N."/>
            <person name="Pati A."/>
            <person name="Chen A."/>
            <person name="Palaniappan K."/>
            <person name="Land M."/>
            <person name="Hauser L."/>
            <person name="Chang Y."/>
            <person name="Jeffries C."/>
            <person name="Rohde M."/>
            <person name="Spring S."/>
            <person name="Goker M."/>
            <person name="Wirth R."/>
            <person name="Woyke T."/>
            <person name="Bristow J."/>
            <person name="Eisen J."/>
            <person name="Markowitz V."/>
            <person name="Hugenholtz P."/>
            <person name="Klenk H."/>
            <person name="Kyrpides N."/>
        </authorList>
    </citation>
    <scope>NUCLEOTIDE SEQUENCE [LARGE SCALE GENOMIC DNA]</scope>
    <source>
        <strain evidence="3">DSM 14429 / JCM 11212 / NBRC 100878 / IC-017</strain>
    </source>
</reference>
<dbReference type="Proteomes" id="UP000006681">
    <property type="component" value="Chromosome"/>
</dbReference>
<dbReference type="KEGG" id="vdi:Vdis_0484"/>
<evidence type="ECO:0000256" key="1">
    <source>
        <dbReference type="SAM" id="Phobius"/>
    </source>
</evidence>
<dbReference type="OrthoDB" id="41808at2157"/>
<protein>
    <submittedName>
        <fullName evidence="2">Uncharacterized protein</fullName>
    </submittedName>
</protein>
<keyword evidence="1" id="KW-0812">Transmembrane</keyword>
<gene>
    <name evidence="2" type="ordered locus">Vdis_0484</name>
</gene>
<keyword evidence="3" id="KW-1185">Reference proteome</keyword>
<feature type="transmembrane region" description="Helical" evidence="1">
    <location>
        <begin position="44"/>
        <end position="65"/>
    </location>
</feature>
<dbReference type="HOGENOM" id="CLU_2313951_0_0_2"/>
<organism evidence="2 3">
    <name type="scientific">Vulcanisaeta distributa (strain DSM 14429 / JCM 11212 / NBRC 100878 / IC-017)</name>
    <dbReference type="NCBI Taxonomy" id="572478"/>
    <lineage>
        <taxon>Archaea</taxon>
        <taxon>Thermoproteota</taxon>
        <taxon>Thermoprotei</taxon>
        <taxon>Thermoproteales</taxon>
        <taxon>Thermoproteaceae</taxon>
        <taxon>Vulcanisaeta</taxon>
    </lineage>
</organism>
<feature type="transmembrane region" description="Helical" evidence="1">
    <location>
        <begin position="71"/>
        <end position="88"/>
    </location>
</feature>
<dbReference type="RefSeq" id="WP_013335608.1">
    <property type="nucleotide sequence ID" value="NC_014537.1"/>
</dbReference>
<evidence type="ECO:0000313" key="2">
    <source>
        <dbReference type="EMBL" id="ADN49883.1"/>
    </source>
</evidence>
<keyword evidence="1" id="KW-1133">Transmembrane helix</keyword>
<dbReference type="eggNOG" id="arCOG05999">
    <property type="taxonomic scope" value="Archaea"/>
</dbReference>
<keyword evidence="1" id="KW-0472">Membrane</keyword>
<feature type="transmembrane region" description="Helical" evidence="1">
    <location>
        <begin position="12"/>
        <end position="32"/>
    </location>
</feature>